<evidence type="ECO:0000313" key="3">
    <source>
        <dbReference type="Proteomes" id="UP000766904"/>
    </source>
</evidence>
<feature type="region of interest" description="Disordered" evidence="1">
    <location>
        <begin position="40"/>
        <end position="65"/>
    </location>
</feature>
<name>A0A8J8Q445_9EURY</name>
<comment type="caution">
    <text evidence="2">The sequence shown here is derived from an EMBL/GenBank/DDBJ whole genome shotgun (WGS) entry which is preliminary data.</text>
</comment>
<gene>
    <name evidence="2" type="ORF">CV102_13155</name>
</gene>
<dbReference type="AlphaFoldDB" id="A0A8J8Q445"/>
<accession>A0A8J8Q445</accession>
<proteinExistence type="predicted"/>
<dbReference type="EMBL" id="PHNJ01000006">
    <property type="protein sequence ID" value="TYL38148.1"/>
    <property type="molecule type" value="Genomic_DNA"/>
</dbReference>
<evidence type="ECO:0000313" key="2">
    <source>
        <dbReference type="EMBL" id="TYL38148.1"/>
    </source>
</evidence>
<dbReference type="Proteomes" id="UP000766904">
    <property type="component" value="Unassembled WGS sequence"/>
</dbReference>
<feature type="compositionally biased region" description="Polar residues" evidence="1">
    <location>
        <begin position="40"/>
        <end position="57"/>
    </location>
</feature>
<keyword evidence="3" id="KW-1185">Reference proteome</keyword>
<protein>
    <submittedName>
        <fullName evidence="2">Uncharacterized protein</fullName>
    </submittedName>
</protein>
<evidence type="ECO:0000256" key="1">
    <source>
        <dbReference type="SAM" id="MobiDB-lite"/>
    </source>
</evidence>
<organism evidence="2 3">
    <name type="scientific">Natronococcus pandeyae</name>
    <dbReference type="NCBI Taxonomy" id="2055836"/>
    <lineage>
        <taxon>Archaea</taxon>
        <taxon>Methanobacteriati</taxon>
        <taxon>Methanobacteriota</taxon>
        <taxon>Stenosarchaea group</taxon>
        <taxon>Halobacteria</taxon>
        <taxon>Halobacteriales</taxon>
        <taxon>Natrialbaceae</taxon>
        <taxon>Natronococcus</taxon>
    </lineage>
</organism>
<sequence length="65" mass="7094">MSAIHGDSRDDAVDLRGGVLEQSPRLLEITFVGDEKRTTFENASSTTANGTSWQIANDSRAKRGR</sequence>
<reference evidence="2" key="1">
    <citation type="submission" date="2017-11" db="EMBL/GenBank/DDBJ databases">
        <authorList>
            <person name="Kajale S.C."/>
            <person name="Sharma A."/>
        </authorList>
    </citation>
    <scope>NUCLEOTIDE SEQUENCE</scope>
    <source>
        <strain evidence="2">LS1_42</strain>
    </source>
</reference>